<evidence type="ECO:0000256" key="7">
    <source>
        <dbReference type="PROSITE-ProRule" id="PRU00182"/>
    </source>
</evidence>
<dbReference type="GO" id="GO:0000455">
    <property type="term" value="P:enzyme-directed rRNA pseudouridine synthesis"/>
    <property type="evidence" value="ECO:0007669"/>
    <property type="project" value="UniProtKB-ARBA"/>
</dbReference>
<dbReference type="InterPro" id="IPR006225">
    <property type="entry name" value="PsdUridine_synth_RluC/D"/>
</dbReference>
<evidence type="ECO:0000313" key="11">
    <source>
        <dbReference type="Proteomes" id="UP000319148"/>
    </source>
</evidence>
<proteinExistence type="inferred from homology"/>
<dbReference type="PROSITE" id="PS50889">
    <property type="entry name" value="S4"/>
    <property type="match status" value="1"/>
</dbReference>
<dbReference type="CDD" id="cd00165">
    <property type="entry name" value="S4"/>
    <property type="match status" value="1"/>
</dbReference>
<dbReference type="InterPro" id="IPR036986">
    <property type="entry name" value="S4_RNA-bd_sf"/>
</dbReference>
<dbReference type="InterPro" id="IPR020103">
    <property type="entry name" value="PsdUridine_synth_cat_dom_sf"/>
</dbReference>
<dbReference type="EC" id="5.4.99.-" evidence="8"/>
<dbReference type="SUPFAM" id="SSF55120">
    <property type="entry name" value="Pseudouridine synthase"/>
    <property type="match status" value="1"/>
</dbReference>
<dbReference type="InterPro" id="IPR002942">
    <property type="entry name" value="S4_RNA-bd"/>
</dbReference>
<evidence type="ECO:0000259" key="9">
    <source>
        <dbReference type="SMART" id="SM00363"/>
    </source>
</evidence>
<evidence type="ECO:0000256" key="1">
    <source>
        <dbReference type="ARBA" id="ARBA00010876"/>
    </source>
</evidence>
<keyword evidence="11" id="KW-1185">Reference proteome</keyword>
<dbReference type="SUPFAM" id="SSF55174">
    <property type="entry name" value="Alpha-L RNA-binding motif"/>
    <property type="match status" value="1"/>
</dbReference>
<evidence type="ECO:0000256" key="2">
    <source>
        <dbReference type="ARBA" id="ARBA00022884"/>
    </source>
</evidence>
<comment type="function">
    <text evidence="5">Responsible for synthesis of pseudouridine from uracil at positions 1911, 1915 and 1917 in 23S ribosomal RNA.</text>
</comment>
<gene>
    <name evidence="10" type="ORF">FIV46_07300</name>
</gene>
<feature type="domain" description="RNA-binding S4" evidence="9">
    <location>
        <begin position="54"/>
        <end position="123"/>
    </location>
</feature>
<protein>
    <recommendedName>
        <fullName evidence="8">Pseudouridine synthase</fullName>
        <ecNumber evidence="8">5.4.99.-</ecNumber>
    </recommendedName>
</protein>
<dbReference type="SMART" id="SM00363">
    <property type="entry name" value="S4"/>
    <property type="match status" value="1"/>
</dbReference>
<comment type="catalytic activity">
    <reaction evidence="4">
        <text>uridine(1911/1915/1917) in 23S rRNA = pseudouridine(1911/1915/1917) in 23S rRNA</text>
        <dbReference type="Rhea" id="RHEA:42524"/>
        <dbReference type="Rhea" id="RHEA-COMP:10097"/>
        <dbReference type="Rhea" id="RHEA-COMP:10098"/>
        <dbReference type="ChEBI" id="CHEBI:65314"/>
        <dbReference type="ChEBI" id="CHEBI:65315"/>
        <dbReference type="EC" id="5.4.99.23"/>
    </reaction>
</comment>
<reference evidence="11" key="1">
    <citation type="submission" date="2019-06" db="EMBL/GenBank/DDBJ databases">
        <title>The complete genome of Emcibacter congregatus ZYLT.</title>
        <authorList>
            <person name="Zhao Z."/>
        </authorList>
    </citation>
    <scope>NUCLEOTIDE SEQUENCE [LARGE SCALE GENOMIC DNA]</scope>
    <source>
        <strain evidence="11">MCCC 1A06723</strain>
    </source>
</reference>
<dbReference type="InterPro" id="IPR006224">
    <property type="entry name" value="PsdUridine_synth_RluA-like_CS"/>
</dbReference>
<evidence type="ECO:0000256" key="5">
    <source>
        <dbReference type="ARBA" id="ARBA00056072"/>
    </source>
</evidence>
<comment type="caution">
    <text evidence="10">The sequence shown here is derived from an EMBL/GenBank/DDBJ whole genome shotgun (WGS) entry which is preliminary data.</text>
</comment>
<dbReference type="GO" id="GO:0003723">
    <property type="term" value="F:RNA binding"/>
    <property type="evidence" value="ECO:0007669"/>
    <property type="project" value="UniProtKB-KW"/>
</dbReference>
<dbReference type="Gene3D" id="3.30.2350.10">
    <property type="entry name" value="Pseudouridine synthase"/>
    <property type="match status" value="1"/>
</dbReference>
<dbReference type="Pfam" id="PF01479">
    <property type="entry name" value="S4"/>
    <property type="match status" value="1"/>
</dbReference>
<evidence type="ECO:0000256" key="6">
    <source>
        <dbReference type="PIRSR" id="PIRSR606225-1"/>
    </source>
</evidence>
<dbReference type="AlphaFoldDB" id="A0A501PPH0"/>
<evidence type="ECO:0000313" key="10">
    <source>
        <dbReference type="EMBL" id="TPD61997.1"/>
    </source>
</evidence>
<sequence>MVTPITTIPTTIKIPKIITIHLRKRGLTGICGSDMTNNDPEIYELTVEDEARGLRLDKFLAEKLPELSRSRLKQLITDGQVSTGPEKAQQTINDPSHRVKPDEQFRVKIPDLTEPDPEGEDIPLDIVYEDDQLIVLNKKAGMVVHPAPGSWHGTLVNALIHHCGDSLSGINGVKRPGIVHRIDKDTSGLMVVAKTDRAHKKLAKQFANHSMERAYLAVVWGVPNPADGFIEANIGRDPHNRLRMGVVKEGGKYALTNYRVVRRLEPPRQVQKVTGGKKIKAAALPPSISLVECELETGRTHQVRVHMSAAGHPLVGDPLYGRRSPPMKNFSEKARKAIESFNRQALHAYVIGFKHPVTGEHLKFESELPYDMKRLIAALES</sequence>
<dbReference type="PROSITE" id="PS01129">
    <property type="entry name" value="PSI_RLU"/>
    <property type="match status" value="1"/>
</dbReference>
<dbReference type="Gene3D" id="3.10.290.10">
    <property type="entry name" value="RNA-binding S4 domain"/>
    <property type="match status" value="1"/>
</dbReference>
<dbReference type="Proteomes" id="UP000319148">
    <property type="component" value="Unassembled WGS sequence"/>
</dbReference>
<dbReference type="PANTHER" id="PTHR21600:SF44">
    <property type="entry name" value="RIBOSOMAL LARGE SUBUNIT PSEUDOURIDINE SYNTHASE D"/>
    <property type="match status" value="1"/>
</dbReference>
<keyword evidence="3 8" id="KW-0413">Isomerase</keyword>
<evidence type="ECO:0000256" key="3">
    <source>
        <dbReference type="ARBA" id="ARBA00023235"/>
    </source>
</evidence>
<comment type="similarity">
    <text evidence="1 8">Belongs to the pseudouridine synthase RluA family.</text>
</comment>
<comment type="catalytic activity">
    <reaction evidence="8">
        <text>a uridine in RNA = a pseudouridine in RNA</text>
        <dbReference type="Rhea" id="RHEA:48348"/>
        <dbReference type="Rhea" id="RHEA-COMP:12068"/>
        <dbReference type="Rhea" id="RHEA-COMP:12069"/>
        <dbReference type="ChEBI" id="CHEBI:65314"/>
        <dbReference type="ChEBI" id="CHEBI:65315"/>
    </reaction>
</comment>
<dbReference type="InterPro" id="IPR050188">
    <property type="entry name" value="RluA_PseudoU_synthase"/>
</dbReference>
<dbReference type="GO" id="GO:0160140">
    <property type="term" value="F:23S rRNA pseudouridine(1911/1915/1917) synthase activity"/>
    <property type="evidence" value="ECO:0007669"/>
    <property type="project" value="UniProtKB-EC"/>
</dbReference>
<evidence type="ECO:0000256" key="4">
    <source>
        <dbReference type="ARBA" id="ARBA00036882"/>
    </source>
</evidence>
<dbReference type="EMBL" id="VFIY01000005">
    <property type="protein sequence ID" value="TPD61997.1"/>
    <property type="molecule type" value="Genomic_DNA"/>
</dbReference>
<dbReference type="FunFam" id="3.30.2350.10:FF:000006">
    <property type="entry name" value="Pseudouridine synthase"/>
    <property type="match status" value="1"/>
</dbReference>
<evidence type="ECO:0000256" key="8">
    <source>
        <dbReference type="RuleBase" id="RU362028"/>
    </source>
</evidence>
<dbReference type="InterPro" id="IPR006145">
    <property type="entry name" value="PsdUridine_synth_RsuA/RluA"/>
</dbReference>
<name>A0A501PPH0_9PROT</name>
<dbReference type="CDD" id="cd02869">
    <property type="entry name" value="PseudoU_synth_RluA_like"/>
    <property type="match status" value="1"/>
</dbReference>
<feature type="active site" evidence="6">
    <location>
        <position position="183"/>
    </location>
</feature>
<dbReference type="OrthoDB" id="9807829at2"/>
<organism evidence="10 11">
    <name type="scientific">Emcibacter nanhaiensis</name>
    <dbReference type="NCBI Taxonomy" id="1505037"/>
    <lineage>
        <taxon>Bacteria</taxon>
        <taxon>Pseudomonadati</taxon>
        <taxon>Pseudomonadota</taxon>
        <taxon>Alphaproteobacteria</taxon>
        <taxon>Emcibacterales</taxon>
        <taxon>Emcibacteraceae</taxon>
        <taxon>Emcibacter</taxon>
    </lineage>
</organism>
<dbReference type="PANTHER" id="PTHR21600">
    <property type="entry name" value="MITOCHONDRIAL RNA PSEUDOURIDINE SYNTHASE"/>
    <property type="match status" value="1"/>
</dbReference>
<dbReference type="NCBIfam" id="TIGR00005">
    <property type="entry name" value="rluA_subfam"/>
    <property type="match status" value="1"/>
</dbReference>
<accession>A0A501PPH0</accession>
<dbReference type="Pfam" id="PF00849">
    <property type="entry name" value="PseudoU_synth_2"/>
    <property type="match status" value="1"/>
</dbReference>
<keyword evidence="2 7" id="KW-0694">RNA-binding</keyword>